<dbReference type="Gene3D" id="3.20.20.80">
    <property type="entry name" value="Glycosidases"/>
    <property type="match status" value="1"/>
</dbReference>
<comment type="caution">
    <text evidence="18">The sequence shown here is derived from an EMBL/GenBank/DDBJ whole genome shotgun (WGS) entry which is preliminary data.</text>
</comment>
<evidence type="ECO:0000256" key="6">
    <source>
        <dbReference type="ARBA" id="ARBA00022968"/>
    </source>
</evidence>
<evidence type="ECO:0000256" key="11">
    <source>
        <dbReference type="ARBA" id="ARBA00023316"/>
    </source>
</evidence>
<dbReference type="GO" id="GO:0009986">
    <property type="term" value="C:cell surface"/>
    <property type="evidence" value="ECO:0007669"/>
    <property type="project" value="TreeGrafter"/>
</dbReference>
<evidence type="ECO:0000259" key="17">
    <source>
        <dbReference type="Pfam" id="PF00150"/>
    </source>
</evidence>
<proteinExistence type="inferred from homology"/>
<evidence type="ECO:0000256" key="13">
    <source>
        <dbReference type="ARBA" id="ARBA00037126"/>
    </source>
</evidence>
<keyword evidence="3" id="KW-1003">Cell membrane</keyword>
<feature type="domain" description="Glycoside hydrolase family 5" evidence="17">
    <location>
        <begin position="22"/>
        <end position="97"/>
    </location>
</feature>
<keyword evidence="4" id="KW-0812">Transmembrane</keyword>
<keyword evidence="8" id="KW-0472">Membrane</keyword>
<keyword evidence="9" id="KW-0325">Glycoprotein</keyword>
<keyword evidence="10 16" id="KW-0326">Glycosidase</keyword>
<dbReference type="PANTHER" id="PTHR31297">
    <property type="entry name" value="GLUCAN ENDO-1,6-BETA-GLUCOSIDASE B"/>
    <property type="match status" value="1"/>
</dbReference>
<dbReference type="OrthoDB" id="1887033at2759"/>
<dbReference type="EMBL" id="SRPY01001382">
    <property type="protein sequence ID" value="KAG5913276.1"/>
    <property type="molecule type" value="Genomic_DNA"/>
</dbReference>
<comment type="subcellular location">
    <subcellularLocation>
        <location evidence="1">Cell membrane</location>
        <topology evidence="1">Single-pass type II membrane protein</topology>
    </subcellularLocation>
</comment>
<sequence>MGCGGINDEWQCVQKLGQAAANSAFQKHWDTWTTEADIKQMASLGLNTLRMPVGFWIKEDLVKQGEYYPQGGLAYLTRLVGWCNNHGIYVIIDLHAGPGSQTMNQQFTGHVSCFPAVKEK</sequence>
<dbReference type="AlphaFoldDB" id="A0A8K0J0Y1"/>
<organism evidence="18 19">
    <name type="scientific">Claviceps africana</name>
    <dbReference type="NCBI Taxonomy" id="83212"/>
    <lineage>
        <taxon>Eukaryota</taxon>
        <taxon>Fungi</taxon>
        <taxon>Dikarya</taxon>
        <taxon>Ascomycota</taxon>
        <taxon>Pezizomycotina</taxon>
        <taxon>Sordariomycetes</taxon>
        <taxon>Hypocreomycetidae</taxon>
        <taxon>Hypocreales</taxon>
        <taxon>Clavicipitaceae</taxon>
        <taxon>Claviceps</taxon>
    </lineage>
</organism>
<keyword evidence="5 16" id="KW-0378">Hydrolase</keyword>
<keyword evidence="19" id="KW-1185">Reference proteome</keyword>
<evidence type="ECO:0000256" key="15">
    <source>
        <dbReference type="ARBA" id="ARBA00041260"/>
    </source>
</evidence>
<evidence type="ECO:0000256" key="2">
    <source>
        <dbReference type="ARBA" id="ARBA00005641"/>
    </source>
</evidence>
<evidence type="ECO:0000256" key="8">
    <source>
        <dbReference type="ARBA" id="ARBA00023136"/>
    </source>
</evidence>
<keyword evidence="7" id="KW-1133">Transmembrane helix</keyword>
<dbReference type="GO" id="GO:0004338">
    <property type="term" value="F:glucan exo-1,3-beta-glucosidase activity"/>
    <property type="evidence" value="ECO:0007669"/>
    <property type="project" value="UniProtKB-EC"/>
</dbReference>
<evidence type="ECO:0000256" key="7">
    <source>
        <dbReference type="ARBA" id="ARBA00022989"/>
    </source>
</evidence>
<evidence type="ECO:0000256" key="1">
    <source>
        <dbReference type="ARBA" id="ARBA00004401"/>
    </source>
</evidence>
<dbReference type="GO" id="GO:0071555">
    <property type="term" value="P:cell wall organization"/>
    <property type="evidence" value="ECO:0007669"/>
    <property type="project" value="UniProtKB-KW"/>
</dbReference>
<evidence type="ECO:0000256" key="12">
    <source>
        <dbReference type="ARBA" id="ARBA00036824"/>
    </source>
</evidence>
<evidence type="ECO:0000256" key="16">
    <source>
        <dbReference type="RuleBase" id="RU361153"/>
    </source>
</evidence>
<dbReference type="GO" id="GO:0009251">
    <property type="term" value="P:glucan catabolic process"/>
    <property type="evidence" value="ECO:0007669"/>
    <property type="project" value="TreeGrafter"/>
</dbReference>
<evidence type="ECO:0000256" key="10">
    <source>
        <dbReference type="ARBA" id="ARBA00023295"/>
    </source>
</evidence>
<comment type="function">
    <text evidence="13">Glucosidase involved in the degradation of cellulosic biomass. Active on lichenan.</text>
</comment>
<dbReference type="EC" id="3.2.1.58" evidence="14"/>
<gene>
    <name evidence="18" type="ORF">E4U42_001315</name>
</gene>
<dbReference type="InterPro" id="IPR017853">
    <property type="entry name" value="GH"/>
</dbReference>
<accession>A0A8K0J0Y1</accession>
<evidence type="ECO:0000313" key="18">
    <source>
        <dbReference type="EMBL" id="KAG5913276.1"/>
    </source>
</evidence>
<evidence type="ECO:0000256" key="14">
    <source>
        <dbReference type="ARBA" id="ARBA00038929"/>
    </source>
</evidence>
<comment type="catalytic activity">
    <reaction evidence="12">
        <text>Successive hydrolysis of beta-D-glucose units from the non-reducing ends of (1-&gt;3)-beta-D-glucans, releasing alpha-glucose.</text>
        <dbReference type="EC" id="3.2.1.58"/>
    </reaction>
</comment>
<reference evidence="18" key="1">
    <citation type="journal article" date="2020" name="bioRxiv">
        <title>Whole genome comparisons of ergot fungi reveals the divergence and evolution of species within the genus Claviceps are the result of varying mechanisms driving genome evolution and host range expansion.</title>
        <authorList>
            <person name="Wyka S.A."/>
            <person name="Mondo S.J."/>
            <person name="Liu M."/>
            <person name="Dettman J."/>
            <person name="Nalam V."/>
            <person name="Broders K.D."/>
        </authorList>
    </citation>
    <scope>NUCLEOTIDE SEQUENCE</scope>
    <source>
        <strain evidence="18">CCC 489</strain>
    </source>
</reference>
<evidence type="ECO:0000256" key="3">
    <source>
        <dbReference type="ARBA" id="ARBA00022475"/>
    </source>
</evidence>
<evidence type="ECO:0000256" key="4">
    <source>
        <dbReference type="ARBA" id="ARBA00022692"/>
    </source>
</evidence>
<protein>
    <recommendedName>
        <fullName evidence="14">glucan 1,3-beta-glucosidase</fullName>
        <ecNumber evidence="14">3.2.1.58</ecNumber>
    </recommendedName>
    <alternativeName>
        <fullName evidence="15">Exo-1,3-beta-glucanase D</fullName>
    </alternativeName>
</protein>
<evidence type="ECO:0000256" key="5">
    <source>
        <dbReference type="ARBA" id="ARBA00022801"/>
    </source>
</evidence>
<dbReference type="InterPro" id="IPR001547">
    <property type="entry name" value="Glyco_hydro_5"/>
</dbReference>
<keyword evidence="6" id="KW-0735">Signal-anchor</keyword>
<dbReference type="Proteomes" id="UP000811619">
    <property type="component" value="Unassembled WGS sequence"/>
</dbReference>
<dbReference type="InterPro" id="IPR050386">
    <property type="entry name" value="Glycosyl_hydrolase_5"/>
</dbReference>
<name>A0A8K0J0Y1_9HYPO</name>
<dbReference type="GO" id="GO:0005576">
    <property type="term" value="C:extracellular region"/>
    <property type="evidence" value="ECO:0007669"/>
    <property type="project" value="TreeGrafter"/>
</dbReference>
<dbReference type="GO" id="GO:0005886">
    <property type="term" value="C:plasma membrane"/>
    <property type="evidence" value="ECO:0007669"/>
    <property type="project" value="UniProtKB-SubCell"/>
</dbReference>
<evidence type="ECO:0000313" key="19">
    <source>
        <dbReference type="Proteomes" id="UP000811619"/>
    </source>
</evidence>
<keyword evidence="11" id="KW-0961">Cell wall biogenesis/degradation</keyword>
<dbReference type="Pfam" id="PF00150">
    <property type="entry name" value="Cellulase"/>
    <property type="match status" value="1"/>
</dbReference>
<dbReference type="PANTHER" id="PTHR31297:SF34">
    <property type="entry name" value="GLUCAN 1,3-BETA-GLUCOSIDASE 2"/>
    <property type="match status" value="1"/>
</dbReference>
<comment type="similarity">
    <text evidence="2 16">Belongs to the glycosyl hydrolase 5 (cellulase A) family.</text>
</comment>
<evidence type="ECO:0000256" key="9">
    <source>
        <dbReference type="ARBA" id="ARBA00023180"/>
    </source>
</evidence>
<dbReference type="SUPFAM" id="SSF51445">
    <property type="entry name" value="(Trans)glycosidases"/>
    <property type="match status" value="1"/>
</dbReference>